<evidence type="ECO:0000313" key="3">
    <source>
        <dbReference type="Proteomes" id="UP001314263"/>
    </source>
</evidence>
<evidence type="ECO:0000313" key="2">
    <source>
        <dbReference type="EMBL" id="CAK0783771.1"/>
    </source>
</evidence>
<dbReference type="Pfam" id="PF15306">
    <property type="entry name" value="LIN37"/>
    <property type="match status" value="1"/>
</dbReference>
<name>A0AAV1IAL5_9CHLO</name>
<feature type="compositionally biased region" description="Low complexity" evidence="1">
    <location>
        <begin position="8"/>
        <end position="19"/>
    </location>
</feature>
<feature type="region of interest" description="Disordered" evidence="1">
    <location>
        <begin position="267"/>
        <end position="292"/>
    </location>
</feature>
<organism evidence="2 3">
    <name type="scientific">Coccomyxa viridis</name>
    <dbReference type="NCBI Taxonomy" id="1274662"/>
    <lineage>
        <taxon>Eukaryota</taxon>
        <taxon>Viridiplantae</taxon>
        <taxon>Chlorophyta</taxon>
        <taxon>core chlorophytes</taxon>
        <taxon>Trebouxiophyceae</taxon>
        <taxon>Trebouxiophyceae incertae sedis</taxon>
        <taxon>Coccomyxaceae</taxon>
        <taxon>Coccomyxa</taxon>
    </lineage>
</organism>
<dbReference type="GO" id="GO:0017053">
    <property type="term" value="C:transcription repressor complex"/>
    <property type="evidence" value="ECO:0007669"/>
    <property type="project" value="InterPro"/>
</dbReference>
<feature type="compositionally biased region" description="Polar residues" evidence="1">
    <location>
        <begin position="278"/>
        <end position="292"/>
    </location>
</feature>
<gene>
    <name evidence="2" type="ORF">CVIRNUC_006971</name>
</gene>
<dbReference type="InterPro" id="IPR028226">
    <property type="entry name" value="LIN37"/>
</dbReference>
<protein>
    <submittedName>
        <fullName evidence="2">Uncharacterized protein</fullName>
    </submittedName>
</protein>
<evidence type="ECO:0000256" key="1">
    <source>
        <dbReference type="SAM" id="MobiDB-lite"/>
    </source>
</evidence>
<dbReference type="AlphaFoldDB" id="A0AAV1IAL5"/>
<dbReference type="Proteomes" id="UP001314263">
    <property type="component" value="Unassembled WGS sequence"/>
</dbReference>
<comment type="caution">
    <text evidence="2">The sequence shown here is derived from an EMBL/GenBank/DDBJ whole genome shotgun (WGS) entry which is preliminary data.</text>
</comment>
<keyword evidence="3" id="KW-1185">Reference proteome</keyword>
<dbReference type="EMBL" id="CAUYUE010000009">
    <property type="protein sequence ID" value="CAK0783771.1"/>
    <property type="molecule type" value="Genomic_DNA"/>
</dbReference>
<proteinExistence type="predicted"/>
<sequence>MQLPMTGAPRVAAPAEPAAGKQPFRSEPVDFSEALLTSEKLPMDLQDDAPAAASQASLHFGTSPHKQQTVTPMASPAIPVPGAAMHADRSVPSTPALAGAENVSTPALSSGQKHHRHSGSARPSPLSTATHGPRTHDPSVFTVTDRRVRVTDADKDVPLYVVIRKWVQNDPDAELMPLPAHGDDLAEAKRSLAPKLPPVPPPSEEEVQLAQQHIQESIVGREDEPASVEGLKKQLKEHWLRVRSQHSKRARLKITRFRSRLVALLQSAQPAPPPGMNGTLSLSDIPQEQQWA</sequence>
<feature type="region of interest" description="Disordered" evidence="1">
    <location>
        <begin position="1"/>
        <end position="140"/>
    </location>
</feature>
<accession>A0AAV1IAL5</accession>
<feature type="compositionally biased region" description="Low complexity" evidence="1">
    <location>
        <begin position="48"/>
        <end position="58"/>
    </location>
</feature>
<feature type="compositionally biased region" description="Polar residues" evidence="1">
    <location>
        <begin position="102"/>
        <end position="111"/>
    </location>
</feature>
<reference evidence="2 3" key="1">
    <citation type="submission" date="2023-10" db="EMBL/GenBank/DDBJ databases">
        <authorList>
            <person name="Maclean D."/>
            <person name="Macfadyen A."/>
        </authorList>
    </citation>
    <scope>NUCLEOTIDE SEQUENCE [LARGE SCALE GENOMIC DNA]</scope>
</reference>